<keyword evidence="16" id="KW-1185">Reference proteome</keyword>
<dbReference type="SMART" id="SM00320">
    <property type="entry name" value="WD40"/>
    <property type="match status" value="6"/>
</dbReference>
<feature type="domain" description="COPA/B second beta-propeller" evidence="12">
    <location>
        <begin position="370"/>
        <end position="585"/>
    </location>
</feature>
<dbReference type="GO" id="GO:0006890">
    <property type="term" value="P:retrograde vesicle-mediated transport, Golgi to endoplasmic reticulum"/>
    <property type="evidence" value="ECO:0007669"/>
    <property type="project" value="TreeGrafter"/>
</dbReference>
<evidence type="ECO:0000259" key="13">
    <source>
        <dbReference type="Pfam" id="PF06957"/>
    </source>
</evidence>
<proteinExistence type="predicted"/>
<evidence type="ECO:0000256" key="6">
    <source>
        <dbReference type="ARBA" id="ARBA00022892"/>
    </source>
</evidence>
<dbReference type="InterPro" id="IPR050844">
    <property type="entry name" value="Coatomer_complex_subunit"/>
</dbReference>
<dbReference type="PROSITE" id="PS50294">
    <property type="entry name" value="WD_REPEATS_REGION"/>
    <property type="match status" value="4"/>
</dbReference>
<evidence type="ECO:0000256" key="3">
    <source>
        <dbReference type="ARBA" id="ARBA00022490"/>
    </source>
</evidence>
<dbReference type="CDD" id="cd00200">
    <property type="entry name" value="WD40"/>
    <property type="match status" value="1"/>
</dbReference>
<dbReference type="Pfam" id="PF00400">
    <property type="entry name" value="WD40"/>
    <property type="match status" value="6"/>
</dbReference>
<evidence type="ECO:0000256" key="2">
    <source>
        <dbReference type="ARBA" id="ARBA00022448"/>
    </source>
</evidence>
<feature type="domain" description="Coatomer alpha subunit C-terminal" evidence="13">
    <location>
        <begin position="858"/>
        <end position="1221"/>
    </location>
</feature>
<keyword evidence="2 10" id="KW-0813">Transport</keyword>
<dbReference type="GO" id="GO:0030126">
    <property type="term" value="C:COPI vesicle coat"/>
    <property type="evidence" value="ECO:0007669"/>
    <property type="project" value="UniProtKB-UniRule"/>
</dbReference>
<name>A0A813DJ04_POLGL</name>
<dbReference type="PROSITE" id="PS50082">
    <property type="entry name" value="WD_REPEATS_2"/>
    <property type="match status" value="6"/>
</dbReference>
<dbReference type="GO" id="GO:0006886">
    <property type="term" value="P:intracellular protein transport"/>
    <property type="evidence" value="ECO:0007669"/>
    <property type="project" value="UniProtKB-UniRule"/>
</dbReference>
<evidence type="ECO:0000256" key="10">
    <source>
        <dbReference type="PIRNR" id="PIRNR003354"/>
    </source>
</evidence>
<evidence type="ECO:0000259" key="14">
    <source>
        <dbReference type="Pfam" id="PF23953"/>
    </source>
</evidence>
<dbReference type="GO" id="GO:0006888">
    <property type="term" value="P:endoplasmic reticulum to Golgi vesicle-mediated transport"/>
    <property type="evidence" value="ECO:0007669"/>
    <property type="project" value="InterPro"/>
</dbReference>
<comment type="subcellular location">
    <subcellularLocation>
        <location evidence="10">Cytoplasm</location>
    </subcellularLocation>
    <subcellularLocation>
        <location evidence="1 10">Golgi apparatus membrane</location>
        <topology evidence="1 10">Peripheral membrane protein</topology>
        <orientation evidence="1">Cytoplasmic side</orientation>
    </subcellularLocation>
</comment>
<dbReference type="PRINTS" id="PR00320">
    <property type="entry name" value="GPROTEINBRPT"/>
</dbReference>
<reference evidence="15" key="1">
    <citation type="submission" date="2021-02" db="EMBL/GenBank/DDBJ databases">
        <authorList>
            <person name="Dougan E. K."/>
            <person name="Rhodes N."/>
            <person name="Thang M."/>
            <person name="Chan C."/>
        </authorList>
    </citation>
    <scope>NUCLEOTIDE SEQUENCE</scope>
</reference>
<dbReference type="Gene3D" id="2.130.10.10">
    <property type="entry name" value="YVTN repeat-like/Quinoprotein amine dehydrogenase"/>
    <property type="match status" value="1"/>
</dbReference>
<organism evidence="15 16">
    <name type="scientific">Polarella glacialis</name>
    <name type="common">Dinoflagellate</name>
    <dbReference type="NCBI Taxonomy" id="89957"/>
    <lineage>
        <taxon>Eukaryota</taxon>
        <taxon>Sar</taxon>
        <taxon>Alveolata</taxon>
        <taxon>Dinophyceae</taxon>
        <taxon>Suessiales</taxon>
        <taxon>Suessiaceae</taxon>
        <taxon>Polarella</taxon>
    </lineage>
</organism>
<evidence type="ECO:0000259" key="12">
    <source>
        <dbReference type="Pfam" id="PF04053"/>
    </source>
</evidence>
<evidence type="ECO:0000256" key="7">
    <source>
        <dbReference type="ARBA" id="ARBA00022927"/>
    </source>
</evidence>
<dbReference type="Pfam" id="PF04053">
    <property type="entry name" value="B-prop_COPA_B_2nd"/>
    <property type="match status" value="1"/>
</dbReference>
<evidence type="ECO:0000256" key="11">
    <source>
        <dbReference type="PROSITE-ProRule" id="PRU00221"/>
    </source>
</evidence>
<comment type="subunit">
    <text evidence="10">Oligomeric complex that consists of at least the alpha, beta, beta', gamma, delta, epsilon and zeta subunits.</text>
</comment>
<dbReference type="InterPro" id="IPR006692">
    <property type="entry name" value="Beta-prop_COPA/B_2nd"/>
</dbReference>
<dbReference type="InterPro" id="IPR047312">
    <property type="entry name" value="Coatomer_alpha_WD-assoc_reg"/>
</dbReference>
<protein>
    <recommendedName>
        <fullName evidence="10">Coatomer subunit alpha</fullName>
    </recommendedName>
</protein>
<dbReference type="GO" id="GO:0006891">
    <property type="term" value="P:intra-Golgi vesicle-mediated transport"/>
    <property type="evidence" value="ECO:0007669"/>
    <property type="project" value="TreeGrafter"/>
</dbReference>
<dbReference type="Pfam" id="PF23953">
    <property type="entry name" value="TPR_COPA_B"/>
    <property type="match status" value="1"/>
</dbReference>
<feature type="repeat" description="WD" evidence="11">
    <location>
        <begin position="90"/>
        <end position="131"/>
    </location>
</feature>
<dbReference type="GO" id="GO:0005198">
    <property type="term" value="F:structural molecule activity"/>
    <property type="evidence" value="ECO:0007669"/>
    <property type="project" value="InterPro"/>
</dbReference>
<evidence type="ECO:0000256" key="8">
    <source>
        <dbReference type="ARBA" id="ARBA00023034"/>
    </source>
</evidence>
<dbReference type="InterPro" id="IPR020472">
    <property type="entry name" value="WD40_PAC1"/>
</dbReference>
<evidence type="ECO:0000256" key="1">
    <source>
        <dbReference type="ARBA" id="ARBA00004255"/>
    </source>
</evidence>
<evidence type="ECO:0000256" key="9">
    <source>
        <dbReference type="ARBA" id="ARBA00023136"/>
    </source>
</evidence>
<keyword evidence="8 10" id="KW-0333">Golgi apparatus</keyword>
<dbReference type="Proteomes" id="UP000654075">
    <property type="component" value="Unassembled WGS sequence"/>
</dbReference>
<dbReference type="InterPro" id="IPR015943">
    <property type="entry name" value="WD40/YVTN_repeat-like_dom_sf"/>
</dbReference>
<evidence type="ECO:0000313" key="16">
    <source>
        <dbReference type="Proteomes" id="UP000654075"/>
    </source>
</evidence>
<dbReference type="PIRSF" id="PIRSF003354">
    <property type="entry name" value="Coatomer_alpha_subunit"/>
    <property type="match status" value="1"/>
</dbReference>
<evidence type="ECO:0000256" key="4">
    <source>
        <dbReference type="ARBA" id="ARBA00022574"/>
    </source>
</evidence>
<dbReference type="OMA" id="EMTYQKQ"/>
<comment type="caution">
    <text evidence="15">The sequence shown here is derived from an EMBL/GenBank/DDBJ whole genome shotgun (WGS) entry which is preliminary data.</text>
</comment>
<comment type="function">
    <text evidence="10">The coatomer is a cytosolic protein complex that binds to dilysine motifs and reversibly associates with Golgi non-clathrin-coated vesicles, which further mediate biosynthetic protein transport from the ER, via the Golgi up to the trans Golgi network.</text>
</comment>
<dbReference type="EMBL" id="CAJNNV010001674">
    <property type="protein sequence ID" value="CAE8585572.1"/>
    <property type="molecule type" value="Genomic_DNA"/>
</dbReference>
<keyword evidence="3 10" id="KW-0963">Cytoplasm</keyword>
<dbReference type="OrthoDB" id="10261470at2759"/>
<evidence type="ECO:0000313" key="15">
    <source>
        <dbReference type="EMBL" id="CAE8585572.1"/>
    </source>
</evidence>
<feature type="repeat" description="WD" evidence="11">
    <location>
        <begin position="5"/>
        <end position="46"/>
    </location>
</feature>
<dbReference type="InterPro" id="IPR016391">
    <property type="entry name" value="Coatomer_asu"/>
</dbReference>
<dbReference type="GO" id="GO:0000139">
    <property type="term" value="C:Golgi membrane"/>
    <property type="evidence" value="ECO:0007669"/>
    <property type="project" value="UniProtKB-SubCell"/>
</dbReference>
<feature type="repeat" description="WD" evidence="11">
    <location>
        <begin position="48"/>
        <end position="89"/>
    </location>
</feature>
<feature type="domain" description="COPA/B TPR" evidence="14">
    <location>
        <begin position="626"/>
        <end position="769"/>
    </location>
</feature>
<dbReference type="AlphaFoldDB" id="A0A813DJ04"/>
<dbReference type="InterPro" id="IPR010714">
    <property type="entry name" value="Coatomer_asu_C"/>
</dbReference>
<dbReference type="PANTHER" id="PTHR19876">
    <property type="entry name" value="COATOMER"/>
    <property type="match status" value="1"/>
</dbReference>
<dbReference type="Pfam" id="PF06957">
    <property type="entry name" value="COPI_C"/>
    <property type="match status" value="1"/>
</dbReference>
<feature type="repeat" description="WD" evidence="11">
    <location>
        <begin position="244"/>
        <end position="285"/>
    </location>
</feature>
<dbReference type="InterPro" id="IPR011044">
    <property type="entry name" value="Quino_amine_DH_bsu"/>
</dbReference>
<dbReference type="SUPFAM" id="SSF50978">
    <property type="entry name" value="WD40 repeat-like"/>
    <property type="match status" value="1"/>
</dbReference>
<dbReference type="PANTHER" id="PTHR19876:SF1">
    <property type="entry name" value="COATOMER SUBUNIT ALPHA"/>
    <property type="match status" value="1"/>
</dbReference>
<dbReference type="Gene3D" id="1.25.40.470">
    <property type="match status" value="1"/>
</dbReference>
<feature type="repeat" description="WD" evidence="11">
    <location>
        <begin position="200"/>
        <end position="241"/>
    </location>
</feature>
<evidence type="ECO:0000256" key="5">
    <source>
        <dbReference type="ARBA" id="ARBA00022737"/>
    </source>
</evidence>
<dbReference type="CDD" id="cd22948">
    <property type="entry name" value="Coatomer_WDAD_alpha"/>
    <property type="match status" value="1"/>
</dbReference>
<accession>A0A813DJ04</accession>
<gene>
    <name evidence="15" type="ORF">PGLA1383_LOCUS4477</name>
</gene>
<keyword evidence="5" id="KW-0677">Repeat</keyword>
<keyword evidence="6 10" id="KW-0931">ER-Golgi transport</keyword>
<dbReference type="FunFam" id="2.130.10.10:FF:000010">
    <property type="entry name" value="Coatomer subunit alpha"/>
    <property type="match status" value="1"/>
</dbReference>
<keyword evidence="9 10" id="KW-0472">Membrane</keyword>
<dbReference type="SUPFAM" id="SSF50969">
    <property type="entry name" value="YVTN repeat-like/Quinoprotein amine dehydrogenase"/>
    <property type="match status" value="1"/>
</dbReference>
<sequence length="1223" mass="136226">MLVKCETKSNRVKGLSFHPKLSWILASLHNGTIQLWDYRIGSLIDKFEEHEGGPVRGVCFHLTQPLFVSGGDDYKIKVWNYKLRRCIFTLLGHLDYIRTVEFHDEYPWILSASDDQTIRIWNWQSRACIAVLTGHNHYVMCAHFHPKEDLVVSASLDQTVRVWDTSGLRDKTVSIGGSPSGPGGANDVFGTSDAVVKYVLEGHDRGVNWAAFHPTLPLIVSGADDRLIKLWRMNDSKAWEVDTLRGHFNNVSCCMFHPKKELILSNSEDRTIRVWDVTKRTGIHTFRRENDRFWIITAHRTSNLIAVGHDAGMVVFKLDRERPLQMSNGSSLYMIQDRELQVVDMDKSLKGVNLGSCRRATNAMTSELKSLQFNSYNPTEINVLVYYTQDGGCYDLFVGPNSVTSDTSISPKQGTAQAVAFTARNRFAVLQQGGSIGIYNLQNELSKKFEPPVTTDYIFAGGNNRILLKSEEKVVMYDLTARKVVDEVSVAGGVRYVIWSQNGAYVAFMSKHNVLLAGKNLEYYHSFHENIRVKSGAWDENGVFVYATLSHVKYCLPNGDSGIIHSLPTPIYIVRVHKQTLYFIDREQKVNKMRLNCSEYLFKLSLHKRNFNDVKMWMTNGRLCGNAVIGYLKSKGFPEVALHFVEDQQTRFNLALEYGHIEEAMTAAAELDDTSCWNRLGLEALRQGNQQIVEMVYQKTMNFDALSFLYLITGNTNKLKKMLKIAEKRGDVMSRFNNALMLGNVEERVKIMAETGQVPLAALTAKAHNLTEFMEKLEDQLQSNDISAHIPNKTRLFIPPTPLCRPTAGDSGNWPLLMSTKKIFEKSSFEAAAPPPMPGSEAFLDAVEGPEDTEGGGAGAWGDEDEGLNLGEAIAGAGDWGGDLDMDLGLDMGMDLPAPVAEEKGPNVTLGETSQAKWLRRRKLPADLVAAGEFEEALGLLRRRLGLVNAEPLEIIFREAYWATCTSLPGLPQAPSLQWPLLSEGSAKAKEVSPMILFTAQVILERVKEAHKLVTAGKFNDALVIFRSALHSIPISVANDSAEEKQLLEMIEMCREYVNFARLEVTRKGLQPTQVARGVELAAYLTCCKLQPVHQLLTLKLAMITSYKASNFVTAASFAKRLIQGNFGPPEKNKEVVTQARQVAQACEQKASNANEINFDSKASPDDFKLCAGTLTPIGASEPAVQCPYCNSSFHASFQGKLCDTCQLSEIGANTLGIQLRPI</sequence>
<dbReference type="InterPro" id="IPR056176">
    <property type="entry name" value="TPR_COPA_B"/>
</dbReference>
<dbReference type="InterPro" id="IPR001680">
    <property type="entry name" value="WD40_rpt"/>
</dbReference>
<feature type="repeat" description="WD" evidence="11">
    <location>
        <begin position="132"/>
        <end position="164"/>
    </location>
</feature>
<dbReference type="FunFam" id="1.25.40.470:FF:000002">
    <property type="entry name" value="Coatomer subunit alpha"/>
    <property type="match status" value="1"/>
</dbReference>
<keyword evidence="4 11" id="KW-0853">WD repeat</keyword>
<keyword evidence="7 10" id="KW-0653">Protein transport</keyword>
<dbReference type="InterPro" id="IPR036322">
    <property type="entry name" value="WD40_repeat_dom_sf"/>
</dbReference>